<feature type="domain" description="BRCT" evidence="3">
    <location>
        <begin position="130"/>
        <end position="207"/>
    </location>
</feature>
<feature type="compositionally biased region" description="Basic and acidic residues" evidence="2">
    <location>
        <begin position="739"/>
        <end position="777"/>
    </location>
</feature>
<dbReference type="SMART" id="SM00292">
    <property type="entry name" value="BRCT"/>
    <property type="match status" value="4"/>
</dbReference>
<feature type="compositionally biased region" description="Low complexity" evidence="2">
    <location>
        <begin position="778"/>
        <end position="793"/>
    </location>
</feature>
<dbReference type="EMBL" id="JAKJXP020000008">
    <property type="protein sequence ID" value="KAK7756221.1"/>
    <property type="molecule type" value="Genomic_DNA"/>
</dbReference>
<keyword evidence="5" id="KW-1185">Reference proteome</keyword>
<feature type="compositionally biased region" description="Basic and acidic residues" evidence="2">
    <location>
        <begin position="920"/>
        <end position="934"/>
    </location>
</feature>
<dbReference type="Pfam" id="PF00533">
    <property type="entry name" value="BRCT"/>
    <property type="match status" value="2"/>
</dbReference>
<dbReference type="Pfam" id="PF12738">
    <property type="entry name" value="PTCB-BRCT"/>
    <property type="match status" value="1"/>
</dbReference>
<gene>
    <name evidence="4" type="primary">DPB11</name>
    <name evidence="4" type="ORF">SLS62_001814</name>
</gene>
<feature type="region of interest" description="Disordered" evidence="2">
    <location>
        <begin position="562"/>
        <end position="817"/>
    </location>
</feature>
<keyword evidence="4" id="KW-0418">Kinase</keyword>
<dbReference type="Proteomes" id="UP001320420">
    <property type="component" value="Unassembled WGS sequence"/>
</dbReference>
<dbReference type="GO" id="GO:0033314">
    <property type="term" value="P:mitotic DNA replication checkpoint signaling"/>
    <property type="evidence" value="ECO:0007669"/>
    <property type="project" value="TreeGrafter"/>
</dbReference>
<dbReference type="SUPFAM" id="SSF52113">
    <property type="entry name" value="BRCT domain"/>
    <property type="match status" value="4"/>
</dbReference>
<evidence type="ECO:0000256" key="1">
    <source>
        <dbReference type="ARBA" id="ARBA00022737"/>
    </source>
</evidence>
<feature type="region of interest" description="Disordered" evidence="2">
    <location>
        <begin position="991"/>
        <end position="1020"/>
    </location>
</feature>
<comment type="caution">
    <text evidence="4">The sequence shown here is derived from an EMBL/GenBank/DDBJ whole genome shotgun (WGS) entry which is preliminary data.</text>
</comment>
<dbReference type="InterPro" id="IPR001357">
    <property type="entry name" value="BRCT_dom"/>
</dbReference>
<dbReference type="GO" id="GO:0016301">
    <property type="term" value="F:kinase activity"/>
    <property type="evidence" value="ECO:0007669"/>
    <property type="project" value="UniProtKB-KW"/>
</dbReference>
<feature type="compositionally biased region" description="Polar residues" evidence="2">
    <location>
        <begin position="667"/>
        <end position="682"/>
    </location>
</feature>
<accession>A0AAN9UYG3</accession>
<dbReference type="GO" id="GO:0007095">
    <property type="term" value="P:mitotic G2 DNA damage checkpoint signaling"/>
    <property type="evidence" value="ECO:0007669"/>
    <property type="project" value="TreeGrafter"/>
</dbReference>
<reference evidence="4 5" key="1">
    <citation type="submission" date="2024-02" db="EMBL/GenBank/DDBJ databases">
        <title>De novo assembly and annotation of 12 fungi associated with fruit tree decline syndrome in Ontario, Canada.</title>
        <authorList>
            <person name="Sulman M."/>
            <person name="Ellouze W."/>
            <person name="Ilyukhin E."/>
        </authorList>
    </citation>
    <scope>NUCLEOTIDE SEQUENCE [LARGE SCALE GENOMIC DNA]</scope>
    <source>
        <strain evidence="4 5">M11/M66-122</strain>
    </source>
</reference>
<dbReference type="Gene3D" id="3.40.50.10190">
    <property type="entry name" value="BRCT domain"/>
    <property type="match status" value="4"/>
</dbReference>
<feature type="domain" description="BRCT" evidence="3">
    <location>
        <begin position="447"/>
        <end position="536"/>
    </location>
</feature>
<feature type="compositionally biased region" description="Acidic residues" evidence="2">
    <location>
        <begin position="713"/>
        <end position="725"/>
    </location>
</feature>
<dbReference type="CDD" id="cd17731">
    <property type="entry name" value="BRCT_TopBP1_rpt2_like"/>
    <property type="match status" value="1"/>
</dbReference>
<feature type="compositionally biased region" description="Basic and acidic residues" evidence="2">
    <location>
        <begin position="221"/>
        <end position="237"/>
    </location>
</feature>
<dbReference type="PANTHER" id="PTHR13561">
    <property type="entry name" value="DNA REPLICATION REGULATOR DPB11-RELATED"/>
    <property type="match status" value="1"/>
</dbReference>
<sequence>MEDEVDSSKPFQGVVVCCTSIPPDQRTEIAQRTTDMGGTHKYDLTPDVTHLIVGDYDTPKYRHVAKERPDILPMAAGWIEDARNMWMADQEFEFAALEAKWKLKTFESGGGIPNSPDLAARERRKLLCCLTGFEDHDMRTLIEDKVRANGGEYVGDLSRNVTHLITHKPEGKKYMAALRWDIRAVSIEWLNDSVERGMILNESCYDPTLPQEERGVGAWTKKEVRRDTTGKRLRDDAASAGTQNRRKLRKTASMKFNSQNEGLWGDILNQQQDSPANQSTTVGDDSLANVSTFSLNDSTTSLSRLGDSTAPPTAIVPPLTRDANEQSTAVGGIFASSCFFVHGFPQSRADIICEYLTSHGGRISPSLDDLASPRQPEPPTQRFLVVPQASQPDTHPGLPPSDDGGPDPSVQIVTEFWIERCVHGRRLCDPADHVLGRPFPRFPLAGFADLTICTTGFANERLNQIEKTVVQLGARYAEKFNSRASVLVVADDPELVPKAELKLDFARRHAIPVVGAEWLWQCIAAGSRVPWDEKYLLQKLEPATATHSSPATAVAPRDGVAIDKAKQQQQQPQQQEKRKLQKTVSEPALPPRKPRPEPMSARRPYPPQSAWVDRSAFQDGGPAAAPAENEDLPAMPEQDIEVGDSHYETAPTQLVEDAEGSAVLKEASSNVLNNQKSPSSLSQHKKSAATDNQRDRQRKFKRFPTGGSIADSEAPDDDDDDGNDDNNERPQEVVAAAAADREAEEREKEAAARKHQQEERERQKQARTAREKQEMSRRLNSLMMMSSHDSSNGSGAGAGAGDDDNNHDVSMATVQRRKREVLGRAISNVSAASSNASAESSATAHINNANDHAVGGNGNKKSGRTTRTGSVGVSGSFMSAASGSGSGSGPHQLFDREAGSGEPPPEERPPPATQLQYDNPEARRHREVVMDRILKQRGGASTAAGGGTVGSNKKKGGNNASFGDGEEGGCDIGQQKQQKTLADLDADAVAGTGAGISPSMAGSVSSGIPTRRTSRRQKGF</sequence>
<feature type="region of interest" description="Disordered" evidence="2">
    <location>
        <begin position="221"/>
        <end position="251"/>
    </location>
</feature>
<dbReference type="InterPro" id="IPR059215">
    <property type="entry name" value="BRCT2_TopBP1-like"/>
</dbReference>
<feature type="compositionally biased region" description="Low complexity" evidence="2">
    <location>
        <begin position="869"/>
        <end position="883"/>
    </location>
</feature>
<feature type="compositionally biased region" description="Basic and acidic residues" evidence="2">
    <location>
        <begin position="893"/>
        <end position="909"/>
    </location>
</feature>
<keyword evidence="4" id="KW-0808">Transferase</keyword>
<feature type="domain" description="BRCT" evidence="3">
    <location>
        <begin position="329"/>
        <end position="435"/>
    </location>
</feature>
<protein>
    <submittedName>
        <fullName evidence="4">Protein kinase activating protein dpb11</fullName>
    </submittedName>
</protein>
<dbReference type="PROSITE" id="PS50172">
    <property type="entry name" value="BRCT"/>
    <property type="match status" value="4"/>
</dbReference>
<dbReference type="PANTHER" id="PTHR13561:SF20">
    <property type="entry name" value="DNA TOPOISOMERASE 2-BINDING PROTEIN 1"/>
    <property type="match status" value="1"/>
</dbReference>
<feature type="domain" description="BRCT" evidence="3">
    <location>
        <begin position="6"/>
        <end position="81"/>
    </location>
</feature>
<proteinExistence type="predicted"/>
<evidence type="ECO:0000256" key="2">
    <source>
        <dbReference type="SAM" id="MobiDB-lite"/>
    </source>
</evidence>
<feature type="region of interest" description="Disordered" evidence="2">
    <location>
        <begin position="829"/>
        <end position="979"/>
    </location>
</feature>
<dbReference type="AlphaFoldDB" id="A0AAN9UYG3"/>
<evidence type="ECO:0000259" key="3">
    <source>
        <dbReference type="PROSITE" id="PS50172"/>
    </source>
</evidence>
<name>A0AAN9UYG3_9PEZI</name>
<evidence type="ECO:0000313" key="5">
    <source>
        <dbReference type="Proteomes" id="UP001320420"/>
    </source>
</evidence>
<evidence type="ECO:0000313" key="4">
    <source>
        <dbReference type="EMBL" id="KAK7756221.1"/>
    </source>
</evidence>
<dbReference type="CDD" id="cd18433">
    <property type="entry name" value="BRCT_Rad4_rpt3"/>
    <property type="match status" value="1"/>
</dbReference>
<dbReference type="GO" id="GO:0006270">
    <property type="term" value="P:DNA replication initiation"/>
    <property type="evidence" value="ECO:0007669"/>
    <property type="project" value="TreeGrafter"/>
</dbReference>
<feature type="compositionally biased region" description="Low complexity" evidence="2">
    <location>
        <begin position="829"/>
        <end position="844"/>
    </location>
</feature>
<organism evidence="4 5">
    <name type="scientific">Diatrype stigma</name>
    <dbReference type="NCBI Taxonomy" id="117547"/>
    <lineage>
        <taxon>Eukaryota</taxon>
        <taxon>Fungi</taxon>
        <taxon>Dikarya</taxon>
        <taxon>Ascomycota</taxon>
        <taxon>Pezizomycotina</taxon>
        <taxon>Sordariomycetes</taxon>
        <taxon>Xylariomycetidae</taxon>
        <taxon>Xylariales</taxon>
        <taxon>Diatrypaceae</taxon>
        <taxon>Diatrype</taxon>
    </lineage>
</organism>
<dbReference type="InterPro" id="IPR036420">
    <property type="entry name" value="BRCT_dom_sf"/>
</dbReference>
<keyword evidence="1" id="KW-0677">Repeat</keyword>